<dbReference type="SUPFAM" id="SSF109854">
    <property type="entry name" value="DinB/YfiT-like putative metalloenzymes"/>
    <property type="match status" value="1"/>
</dbReference>
<dbReference type="NCBIfam" id="TIGR03086">
    <property type="entry name" value="TIGR03086 family metal-binding protein"/>
    <property type="match status" value="1"/>
</dbReference>
<dbReference type="InterPro" id="IPR024344">
    <property type="entry name" value="MDMPI_metal-binding"/>
</dbReference>
<organism evidence="2 3">
    <name type="scientific">Glycomyces niveus</name>
    <dbReference type="NCBI Taxonomy" id="2820287"/>
    <lineage>
        <taxon>Bacteria</taxon>
        <taxon>Bacillati</taxon>
        <taxon>Actinomycetota</taxon>
        <taxon>Actinomycetes</taxon>
        <taxon>Glycomycetales</taxon>
        <taxon>Glycomycetaceae</taxon>
        <taxon>Glycomyces</taxon>
    </lineage>
</organism>
<proteinExistence type="predicted"/>
<feature type="domain" description="Mycothiol-dependent maleylpyruvate isomerase metal-binding" evidence="1">
    <location>
        <begin position="12"/>
        <end position="132"/>
    </location>
</feature>
<evidence type="ECO:0000259" key="1">
    <source>
        <dbReference type="Pfam" id="PF11716"/>
    </source>
</evidence>
<name>A0ABS3U830_9ACTN</name>
<reference evidence="2 3" key="1">
    <citation type="submission" date="2021-03" db="EMBL/GenBank/DDBJ databases">
        <title>Glycomyces sp. nov., a novel actinomycete isolated from soil.</title>
        <authorList>
            <person name="Yang X."/>
            <person name="Xu X."/>
        </authorList>
    </citation>
    <scope>NUCLEOTIDE SEQUENCE [LARGE SCALE GENOMIC DNA]</scope>
    <source>
        <strain evidence="2 3">NEAU-S30</strain>
    </source>
</reference>
<evidence type="ECO:0000313" key="2">
    <source>
        <dbReference type="EMBL" id="MBO3734938.1"/>
    </source>
</evidence>
<accession>A0ABS3U830</accession>
<dbReference type="Proteomes" id="UP000681341">
    <property type="component" value="Unassembled WGS sequence"/>
</dbReference>
<dbReference type="EMBL" id="JAGFNP010000012">
    <property type="protein sequence ID" value="MBO3734938.1"/>
    <property type="molecule type" value="Genomic_DNA"/>
</dbReference>
<dbReference type="NCBIfam" id="TIGR03083">
    <property type="entry name" value="maleylpyruvate isomerase family mycothiol-dependent enzyme"/>
    <property type="match status" value="1"/>
</dbReference>
<dbReference type="RefSeq" id="WP_208498550.1">
    <property type="nucleotide sequence ID" value="NZ_JAGFNP010000012.1"/>
</dbReference>
<dbReference type="InterPro" id="IPR017517">
    <property type="entry name" value="Maleyloyr_isom"/>
</dbReference>
<evidence type="ECO:0000313" key="3">
    <source>
        <dbReference type="Proteomes" id="UP000681341"/>
    </source>
</evidence>
<comment type="caution">
    <text evidence="2">The sequence shown here is derived from an EMBL/GenBank/DDBJ whole genome shotgun (WGS) entry which is preliminary data.</text>
</comment>
<keyword evidence="3" id="KW-1185">Reference proteome</keyword>
<dbReference type="Pfam" id="PF11716">
    <property type="entry name" value="MDMPI_N"/>
    <property type="match status" value="1"/>
</dbReference>
<protein>
    <submittedName>
        <fullName evidence="2">TIGR03086 family protein</fullName>
    </submittedName>
</protein>
<dbReference type="Gene3D" id="1.20.120.450">
    <property type="entry name" value="dinb family like domain"/>
    <property type="match status" value="1"/>
</dbReference>
<dbReference type="InterPro" id="IPR017520">
    <property type="entry name" value="CHP03086"/>
</dbReference>
<gene>
    <name evidence="2" type="ORF">J5V16_19085</name>
</gene>
<sequence>MAHTDVNFKPVADLVAGLIDGVEDDRSAGPTPCGRYTQAQLLNHLLGLCLAFTAAARGERGPHNDAPPAEPATDLEPEWRGELRHRLDTLAEAWSSEGAWEGHAVAGGVVLPAAIMGLVALNELAVHGWDLARATGQDFDLPADTVATLVEFVARDAHDQSAREGIYGPVVALPADAAPQDRLIALTGRDPAWRP</sequence>
<dbReference type="InterPro" id="IPR034660">
    <property type="entry name" value="DinB/YfiT-like"/>
</dbReference>